<keyword evidence="1" id="KW-0812">Transmembrane</keyword>
<name>A0ABR9DSX0_9MICO</name>
<sequence>MTALIILWALITAGWAACMIAASRLWTEEGRTTEARYAIAGALIAWAWPALPITALTIYLTYRKRLP</sequence>
<dbReference type="RefSeq" id="WP_192281338.1">
    <property type="nucleotide sequence ID" value="NZ_JACZDF010000007.1"/>
</dbReference>
<evidence type="ECO:0000256" key="1">
    <source>
        <dbReference type="SAM" id="Phobius"/>
    </source>
</evidence>
<evidence type="ECO:0000313" key="2">
    <source>
        <dbReference type="EMBL" id="MBD9700186.1"/>
    </source>
</evidence>
<keyword evidence="1" id="KW-1133">Transmembrane helix</keyword>
<reference evidence="2 3" key="1">
    <citation type="submission" date="2020-09" db="EMBL/GenBank/DDBJ databases">
        <title>Flavimobilis rhizosphaerae sp. nov., isolated from rhizosphere soil of Spartina alterniflora.</title>
        <authorList>
            <person name="Hanqin C."/>
        </authorList>
    </citation>
    <scope>NUCLEOTIDE SEQUENCE [LARGE SCALE GENOMIC DNA]</scope>
    <source>
        <strain evidence="2 3">GY 10621</strain>
    </source>
</reference>
<feature type="transmembrane region" description="Helical" evidence="1">
    <location>
        <begin position="40"/>
        <end position="62"/>
    </location>
</feature>
<dbReference type="EMBL" id="JACZDF010000007">
    <property type="protein sequence ID" value="MBD9700186.1"/>
    <property type="molecule type" value="Genomic_DNA"/>
</dbReference>
<keyword evidence="1" id="KW-0472">Membrane</keyword>
<keyword evidence="3" id="KW-1185">Reference proteome</keyword>
<accession>A0ABR9DSX0</accession>
<comment type="caution">
    <text evidence="2">The sequence shown here is derived from an EMBL/GenBank/DDBJ whole genome shotgun (WGS) entry which is preliminary data.</text>
</comment>
<evidence type="ECO:0000313" key="3">
    <source>
        <dbReference type="Proteomes" id="UP000642107"/>
    </source>
</evidence>
<dbReference type="Proteomes" id="UP000642107">
    <property type="component" value="Unassembled WGS sequence"/>
</dbReference>
<evidence type="ECO:0008006" key="4">
    <source>
        <dbReference type="Google" id="ProtNLM"/>
    </source>
</evidence>
<protein>
    <recommendedName>
        <fullName evidence="4">Phospholipase_D-nuclease N-terminal</fullName>
    </recommendedName>
</protein>
<gene>
    <name evidence="2" type="ORF">IGS67_11920</name>
</gene>
<organism evidence="2 3">
    <name type="scientific">Flavimobilis rhizosphaerae</name>
    <dbReference type="NCBI Taxonomy" id="2775421"/>
    <lineage>
        <taxon>Bacteria</taxon>
        <taxon>Bacillati</taxon>
        <taxon>Actinomycetota</taxon>
        <taxon>Actinomycetes</taxon>
        <taxon>Micrococcales</taxon>
        <taxon>Jonesiaceae</taxon>
        <taxon>Flavimobilis</taxon>
    </lineage>
</organism>
<proteinExistence type="predicted"/>